<reference evidence="3" key="1">
    <citation type="journal article" date="2019" name="Int. J. Syst. Evol. Microbiol.">
        <title>The Global Catalogue of Microorganisms (GCM) 10K type strain sequencing project: providing services to taxonomists for standard genome sequencing and annotation.</title>
        <authorList>
            <consortium name="The Broad Institute Genomics Platform"/>
            <consortium name="The Broad Institute Genome Sequencing Center for Infectious Disease"/>
            <person name="Wu L."/>
            <person name="Ma J."/>
        </authorList>
    </citation>
    <scope>NUCLEOTIDE SEQUENCE [LARGE SCALE GENOMIC DNA]</scope>
    <source>
        <strain evidence="3">CGMCC 1.12606</strain>
    </source>
</reference>
<gene>
    <name evidence="2" type="ORF">GCM10011361_07300</name>
</gene>
<protein>
    <submittedName>
        <fullName evidence="2">Uncharacterized protein</fullName>
    </submittedName>
</protein>
<organism evidence="2 3">
    <name type="scientific">Muriicola marianensis</name>
    <dbReference type="NCBI Taxonomy" id="1324801"/>
    <lineage>
        <taxon>Bacteria</taxon>
        <taxon>Pseudomonadati</taxon>
        <taxon>Bacteroidota</taxon>
        <taxon>Flavobacteriia</taxon>
        <taxon>Flavobacteriales</taxon>
        <taxon>Flavobacteriaceae</taxon>
        <taxon>Muriicola</taxon>
    </lineage>
</organism>
<name>A0ABQ1QUK7_9FLAO</name>
<comment type="caution">
    <text evidence="2">The sequence shown here is derived from an EMBL/GenBank/DDBJ whole genome shotgun (WGS) entry which is preliminary data.</text>
</comment>
<evidence type="ECO:0000313" key="3">
    <source>
        <dbReference type="Proteomes" id="UP000625780"/>
    </source>
</evidence>
<sequence length="72" mass="8210">MSAGAFAQKAQNHAETEHHKMDLVLDGRPVLPVHRKQVEKAGAEKIARLYRFKNARIKAELSFRTQKKNLTV</sequence>
<feature type="compositionally biased region" description="Basic and acidic residues" evidence="1">
    <location>
        <begin position="12"/>
        <end position="23"/>
    </location>
</feature>
<dbReference type="Proteomes" id="UP000625780">
    <property type="component" value="Unassembled WGS sequence"/>
</dbReference>
<evidence type="ECO:0000313" key="2">
    <source>
        <dbReference type="EMBL" id="GGD42866.1"/>
    </source>
</evidence>
<proteinExistence type="predicted"/>
<dbReference type="EMBL" id="BMFH01000001">
    <property type="protein sequence ID" value="GGD42866.1"/>
    <property type="molecule type" value="Genomic_DNA"/>
</dbReference>
<evidence type="ECO:0000256" key="1">
    <source>
        <dbReference type="SAM" id="MobiDB-lite"/>
    </source>
</evidence>
<keyword evidence="3" id="KW-1185">Reference proteome</keyword>
<feature type="region of interest" description="Disordered" evidence="1">
    <location>
        <begin position="1"/>
        <end position="23"/>
    </location>
</feature>
<accession>A0ABQ1QUK7</accession>